<dbReference type="PANTHER" id="PTHR48079:SF6">
    <property type="entry name" value="NAD(P)-BINDING DOMAIN-CONTAINING PROTEIN-RELATED"/>
    <property type="match status" value="1"/>
</dbReference>
<dbReference type="InterPro" id="IPR036291">
    <property type="entry name" value="NAD(P)-bd_dom_sf"/>
</dbReference>
<evidence type="ECO:0000259" key="1">
    <source>
        <dbReference type="Pfam" id="PF01370"/>
    </source>
</evidence>
<reference evidence="2" key="1">
    <citation type="submission" date="2018-06" db="EMBL/GenBank/DDBJ databases">
        <authorList>
            <person name="Zhirakovskaya E."/>
        </authorList>
    </citation>
    <scope>NUCLEOTIDE SEQUENCE</scope>
</reference>
<dbReference type="InterPro" id="IPR051783">
    <property type="entry name" value="NAD(P)-dependent_oxidoreduct"/>
</dbReference>
<dbReference type="Gene3D" id="3.40.50.720">
    <property type="entry name" value="NAD(P)-binding Rossmann-like Domain"/>
    <property type="match status" value="1"/>
</dbReference>
<protein>
    <submittedName>
        <fullName evidence="2">FIG010773: NAD-dependent epimerase/dehydratase</fullName>
    </submittedName>
</protein>
<feature type="domain" description="NAD-dependent epimerase/dehydratase" evidence="1">
    <location>
        <begin position="5"/>
        <end position="203"/>
    </location>
</feature>
<gene>
    <name evidence="2" type="ORF">MNBD_GAMMA15-2379</name>
</gene>
<dbReference type="SUPFAM" id="SSF51735">
    <property type="entry name" value="NAD(P)-binding Rossmann-fold domains"/>
    <property type="match status" value="1"/>
</dbReference>
<dbReference type="PANTHER" id="PTHR48079">
    <property type="entry name" value="PROTEIN YEEZ"/>
    <property type="match status" value="1"/>
</dbReference>
<dbReference type="Pfam" id="PF01370">
    <property type="entry name" value="Epimerase"/>
    <property type="match status" value="1"/>
</dbReference>
<sequence>MSGHIAITGASGFIGRSICRHLLAQGWPLKLLMRSTASEKLMDGINADFVRGDLHDEEALAHFVDGAYAVIHCAGVVRGASQKDFDAVNVDGLAKLLEAMQGTENPPRLFALSSLAAREPELSFYAASKRRGEQLLEQQAGNLNWLALRPPAVYGPGDREMLPLFQSMAKGFAPVPGKKTSRFSMIFVEDIAELVGIWLNHKSTVSGVYTLHDGREDGYDWSDVCQIVSELCQRKVRAIEVPSLVLNIPAWFNVHLSRLFGYAPMLTPQKLNELRHADWVCSNDAIGNLLDWKPRTQLKEGLVKTPGWCSVNR</sequence>
<accession>A0A3B0YV45</accession>
<name>A0A3B0YV45_9ZZZZ</name>
<dbReference type="GO" id="GO:0005737">
    <property type="term" value="C:cytoplasm"/>
    <property type="evidence" value="ECO:0007669"/>
    <property type="project" value="TreeGrafter"/>
</dbReference>
<evidence type="ECO:0000313" key="2">
    <source>
        <dbReference type="EMBL" id="VAW80570.1"/>
    </source>
</evidence>
<dbReference type="InterPro" id="IPR001509">
    <property type="entry name" value="Epimerase_deHydtase"/>
</dbReference>
<proteinExistence type="predicted"/>
<dbReference type="GO" id="GO:0004029">
    <property type="term" value="F:aldehyde dehydrogenase (NAD+) activity"/>
    <property type="evidence" value="ECO:0007669"/>
    <property type="project" value="TreeGrafter"/>
</dbReference>
<dbReference type="EMBL" id="UOFN01000129">
    <property type="protein sequence ID" value="VAW80570.1"/>
    <property type="molecule type" value="Genomic_DNA"/>
</dbReference>
<dbReference type="AlphaFoldDB" id="A0A3B0YV45"/>
<organism evidence="2">
    <name type="scientific">hydrothermal vent metagenome</name>
    <dbReference type="NCBI Taxonomy" id="652676"/>
    <lineage>
        <taxon>unclassified sequences</taxon>
        <taxon>metagenomes</taxon>
        <taxon>ecological metagenomes</taxon>
    </lineage>
</organism>